<dbReference type="SMART" id="SM00409">
    <property type="entry name" value="IG"/>
    <property type="match status" value="2"/>
</dbReference>
<dbReference type="GO" id="GO:0004888">
    <property type="term" value="F:transmembrane signaling receptor activity"/>
    <property type="evidence" value="ECO:0007669"/>
    <property type="project" value="TreeGrafter"/>
</dbReference>
<dbReference type="InterPro" id="IPR003599">
    <property type="entry name" value="Ig_sub"/>
</dbReference>
<dbReference type="InterPro" id="IPR036179">
    <property type="entry name" value="Ig-like_dom_sf"/>
</dbReference>
<keyword evidence="3" id="KW-0812">Transmembrane</keyword>
<evidence type="ECO:0000256" key="1">
    <source>
        <dbReference type="ARBA" id="ARBA00022729"/>
    </source>
</evidence>
<keyword evidence="3" id="KW-0472">Membrane</keyword>
<evidence type="ECO:0000259" key="4">
    <source>
        <dbReference type="SMART" id="SM00409"/>
    </source>
</evidence>
<feature type="transmembrane region" description="Helical" evidence="3">
    <location>
        <begin position="211"/>
        <end position="232"/>
    </location>
</feature>
<dbReference type="Proteomes" id="UP001153269">
    <property type="component" value="Unassembled WGS sequence"/>
</dbReference>
<name>A0A9N7TZS6_PLEPL</name>
<dbReference type="EMBL" id="CADEAL010000547">
    <property type="protein sequence ID" value="CAB1421838.1"/>
    <property type="molecule type" value="Genomic_DNA"/>
</dbReference>
<keyword evidence="3" id="KW-1133">Transmembrane helix</keyword>
<dbReference type="PANTHER" id="PTHR11481:SF64">
    <property type="entry name" value="FC RECEPTOR-LIKE PROTEIN 4"/>
    <property type="match status" value="1"/>
</dbReference>
<protein>
    <recommendedName>
        <fullName evidence="4">Immunoglobulin domain-containing protein</fullName>
    </recommendedName>
</protein>
<feature type="domain" description="Immunoglobulin" evidence="4">
    <location>
        <begin position="45"/>
        <end position="106"/>
    </location>
</feature>
<sequence length="288" mass="32182">MKGLCIGGHESTHCAWVGADVLSDVLGTFGGGAHGSLEASVSVKPPGPNIYLGERVLLQCTVESLSAFVKSYWWFSYFMTAVTREEADRYWCQAECRGNRTAVELKARPVSLGVSDGDIILKTQASPVFTDDDVTLCYQHQSGKHKQTSFFKNGALIDSNSSSGSDRVIKMTLKNVTREDEGFYRCASHDRQLQSPESWLSVRPDRGSWKWIIASCGVLLLIVIPLTVWLVCHYRYQKFCTWSCWPVSKQEVPAGVLPATKLDVTEVQWELSWMEMSNLLEKDSYCGT</sequence>
<keyword evidence="2" id="KW-1015">Disulfide bond</keyword>
<dbReference type="InterPro" id="IPR013783">
    <property type="entry name" value="Ig-like_fold"/>
</dbReference>
<evidence type="ECO:0000313" key="5">
    <source>
        <dbReference type="EMBL" id="CAB1421838.1"/>
    </source>
</evidence>
<comment type="caution">
    <text evidence="5">The sequence shown here is derived from an EMBL/GenBank/DDBJ whole genome shotgun (WGS) entry which is preliminary data.</text>
</comment>
<dbReference type="GO" id="GO:0009897">
    <property type="term" value="C:external side of plasma membrane"/>
    <property type="evidence" value="ECO:0007669"/>
    <property type="project" value="TreeGrafter"/>
</dbReference>
<gene>
    <name evidence="5" type="ORF">PLEPLA_LOCUS9726</name>
</gene>
<keyword evidence="1" id="KW-0732">Signal</keyword>
<feature type="domain" description="Immunoglobulin" evidence="4">
    <location>
        <begin position="108"/>
        <end position="203"/>
    </location>
</feature>
<organism evidence="5 6">
    <name type="scientific">Pleuronectes platessa</name>
    <name type="common">European plaice</name>
    <dbReference type="NCBI Taxonomy" id="8262"/>
    <lineage>
        <taxon>Eukaryota</taxon>
        <taxon>Metazoa</taxon>
        <taxon>Chordata</taxon>
        <taxon>Craniata</taxon>
        <taxon>Vertebrata</taxon>
        <taxon>Euteleostomi</taxon>
        <taxon>Actinopterygii</taxon>
        <taxon>Neopterygii</taxon>
        <taxon>Teleostei</taxon>
        <taxon>Neoteleostei</taxon>
        <taxon>Acanthomorphata</taxon>
        <taxon>Carangaria</taxon>
        <taxon>Pleuronectiformes</taxon>
        <taxon>Pleuronectoidei</taxon>
        <taxon>Pleuronectidae</taxon>
        <taxon>Pleuronectes</taxon>
    </lineage>
</organism>
<dbReference type="GO" id="GO:0006955">
    <property type="term" value="P:immune response"/>
    <property type="evidence" value="ECO:0007669"/>
    <property type="project" value="TreeGrafter"/>
</dbReference>
<evidence type="ECO:0000313" key="6">
    <source>
        <dbReference type="Proteomes" id="UP001153269"/>
    </source>
</evidence>
<dbReference type="AlphaFoldDB" id="A0A9N7TZS6"/>
<evidence type="ECO:0000256" key="2">
    <source>
        <dbReference type="ARBA" id="ARBA00023157"/>
    </source>
</evidence>
<reference evidence="5" key="1">
    <citation type="submission" date="2020-03" db="EMBL/GenBank/DDBJ databases">
        <authorList>
            <person name="Weist P."/>
        </authorList>
    </citation>
    <scope>NUCLEOTIDE SEQUENCE</scope>
</reference>
<keyword evidence="6" id="KW-1185">Reference proteome</keyword>
<dbReference type="InterPro" id="IPR050488">
    <property type="entry name" value="Ig_Fc_receptor"/>
</dbReference>
<dbReference type="Gene3D" id="2.60.40.10">
    <property type="entry name" value="Immunoglobulins"/>
    <property type="match status" value="1"/>
</dbReference>
<dbReference type="SUPFAM" id="SSF48726">
    <property type="entry name" value="Immunoglobulin"/>
    <property type="match status" value="1"/>
</dbReference>
<accession>A0A9N7TZS6</accession>
<dbReference type="GO" id="GO:0007166">
    <property type="term" value="P:cell surface receptor signaling pathway"/>
    <property type="evidence" value="ECO:0007669"/>
    <property type="project" value="TreeGrafter"/>
</dbReference>
<evidence type="ECO:0000256" key="3">
    <source>
        <dbReference type="SAM" id="Phobius"/>
    </source>
</evidence>
<proteinExistence type="predicted"/>
<dbReference type="PANTHER" id="PTHR11481">
    <property type="entry name" value="IMMUNOGLOBULIN FC RECEPTOR"/>
    <property type="match status" value="1"/>
</dbReference>